<feature type="domain" description="Immunity protein 35" evidence="1">
    <location>
        <begin position="8"/>
        <end position="86"/>
    </location>
</feature>
<sequence length="91" mass="10035">MHSLNRESAIALARKRINSLADAVGDQFEILPDSTREIDQGWVIFFNTADFVRTQNPASALAGNNPILVTHDGVIHELPSAIPWEQAVRSL</sequence>
<dbReference type="Pfam" id="PF15567">
    <property type="entry name" value="Imm35"/>
    <property type="match status" value="1"/>
</dbReference>
<dbReference type="AlphaFoldDB" id="A0A936ZQN9"/>
<comment type="caution">
    <text evidence="2">The sequence shown here is derived from an EMBL/GenBank/DDBJ whole genome shotgun (WGS) entry which is preliminary data.</text>
</comment>
<organism evidence="2 3">
    <name type="scientific">Ramlibacter aurantiacus</name>
    <dbReference type="NCBI Taxonomy" id="2801330"/>
    <lineage>
        <taxon>Bacteria</taxon>
        <taxon>Pseudomonadati</taxon>
        <taxon>Pseudomonadota</taxon>
        <taxon>Betaproteobacteria</taxon>
        <taxon>Burkholderiales</taxon>
        <taxon>Comamonadaceae</taxon>
        <taxon>Ramlibacter</taxon>
    </lineage>
</organism>
<name>A0A936ZQN9_9BURK</name>
<evidence type="ECO:0000313" key="2">
    <source>
        <dbReference type="EMBL" id="MBL0419250.1"/>
    </source>
</evidence>
<protein>
    <recommendedName>
        <fullName evidence="1">Immunity protein 35 domain-containing protein</fullName>
    </recommendedName>
</protein>
<dbReference type="EMBL" id="JAEQNA010000001">
    <property type="protein sequence ID" value="MBL0419250.1"/>
    <property type="molecule type" value="Genomic_DNA"/>
</dbReference>
<proteinExistence type="predicted"/>
<dbReference type="InterPro" id="IPR029082">
    <property type="entry name" value="Imm35"/>
</dbReference>
<reference evidence="2" key="1">
    <citation type="submission" date="2021-01" db="EMBL/GenBank/DDBJ databases">
        <title>Ramlibacter sp. strain AW1 16S ribosomal RNA gene Genome sequencing and assembly.</title>
        <authorList>
            <person name="Kang M."/>
        </authorList>
    </citation>
    <scope>NUCLEOTIDE SEQUENCE</scope>
    <source>
        <strain evidence="2">AW1</strain>
    </source>
</reference>
<evidence type="ECO:0000259" key="1">
    <source>
        <dbReference type="Pfam" id="PF15567"/>
    </source>
</evidence>
<accession>A0A936ZQN9</accession>
<keyword evidence="3" id="KW-1185">Reference proteome</keyword>
<gene>
    <name evidence="2" type="ORF">JI739_02710</name>
</gene>
<evidence type="ECO:0000313" key="3">
    <source>
        <dbReference type="Proteomes" id="UP000613011"/>
    </source>
</evidence>
<dbReference type="Proteomes" id="UP000613011">
    <property type="component" value="Unassembled WGS sequence"/>
</dbReference>
<dbReference type="RefSeq" id="WP_201682297.1">
    <property type="nucleotide sequence ID" value="NZ_JAEQNA010000001.1"/>
</dbReference>